<dbReference type="FunFam" id="3.40.50.10490:FF:000021">
    <property type="entry name" value="Glucose-6-phosphate isomerase"/>
    <property type="match status" value="1"/>
</dbReference>
<dbReference type="CDD" id="cd05016">
    <property type="entry name" value="SIS_PGI_2"/>
    <property type="match status" value="1"/>
</dbReference>
<dbReference type="GO" id="GO:0004347">
    <property type="term" value="F:glucose-6-phosphate isomerase activity"/>
    <property type="evidence" value="ECO:0007669"/>
    <property type="project" value="UniProtKB-EC"/>
</dbReference>
<dbReference type="GO" id="GO:0006094">
    <property type="term" value="P:gluconeogenesis"/>
    <property type="evidence" value="ECO:0007669"/>
    <property type="project" value="UniProtKB-KW"/>
</dbReference>
<dbReference type="EMBL" id="PYDT01000008">
    <property type="protein sequence ID" value="THU52633.1"/>
    <property type="molecule type" value="Genomic_DNA"/>
</dbReference>
<comment type="pathway">
    <text evidence="1 8">Carbohydrate degradation; glycolysis; D-glyceraldehyde 3-phosphate and glycerone phosphate from D-glucose: step 2/4.</text>
</comment>
<dbReference type="UniPathway" id="UPA00109">
    <property type="reaction ID" value="UER00181"/>
</dbReference>
<keyword evidence="5 8" id="KW-0324">Glycolysis</keyword>
<gene>
    <name evidence="10" type="ORF">C4D60_Mb10t06000</name>
</gene>
<dbReference type="Pfam" id="PF00342">
    <property type="entry name" value="PGI"/>
    <property type="match status" value="2"/>
</dbReference>
<dbReference type="HAMAP" id="MF_00473">
    <property type="entry name" value="G6P_isomerase"/>
    <property type="match status" value="1"/>
</dbReference>
<dbReference type="GO" id="GO:0097367">
    <property type="term" value="F:carbohydrate derivative binding"/>
    <property type="evidence" value="ECO:0007669"/>
    <property type="project" value="InterPro"/>
</dbReference>
<protein>
    <recommendedName>
        <fullName evidence="3 8">Glucose-6-phosphate isomerase</fullName>
        <ecNumber evidence="3 8">5.3.1.9</ecNumber>
    </recommendedName>
</protein>
<dbReference type="GO" id="GO:0005829">
    <property type="term" value="C:cytosol"/>
    <property type="evidence" value="ECO:0007669"/>
    <property type="project" value="TreeGrafter"/>
</dbReference>
<name>A0A4S8IV28_MUSBA</name>
<dbReference type="InterPro" id="IPR046348">
    <property type="entry name" value="SIS_dom_sf"/>
</dbReference>
<evidence type="ECO:0000256" key="8">
    <source>
        <dbReference type="RuleBase" id="RU000612"/>
    </source>
</evidence>
<dbReference type="PANTHER" id="PTHR11469">
    <property type="entry name" value="GLUCOSE-6-PHOSPHATE ISOMERASE"/>
    <property type="match status" value="1"/>
</dbReference>
<evidence type="ECO:0000256" key="1">
    <source>
        <dbReference type="ARBA" id="ARBA00004926"/>
    </source>
</evidence>
<evidence type="ECO:0000256" key="3">
    <source>
        <dbReference type="ARBA" id="ARBA00011952"/>
    </source>
</evidence>
<dbReference type="EC" id="5.3.1.9" evidence="3 8"/>
<dbReference type="PROSITE" id="PS51463">
    <property type="entry name" value="P_GLUCOSE_ISOMERASE_3"/>
    <property type="match status" value="1"/>
</dbReference>
<dbReference type="GO" id="GO:0048029">
    <property type="term" value="F:monosaccharide binding"/>
    <property type="evidence" value="ECO:0007669"/>
    <property type="project" value="TreeGrafter"/>
</dbReference>
<sequence length="620" mass="68010">MASISGICYPSPALRLRLRRSLPILPPSCTRHLRPPRSIVGLPRSSSSAASSSAVPAEKIKNGAVEKDPIKLWHRYVDWLYQHKELGLFLDVSRIGFTEEFFDKMEPKLQKAFRAMQDLEKGAIANPDEGRMVGHYWLRNPKLAPNSFLRLQIENTLDAICKFADDVISAKIKPPSSSAGRFTQVLSVGIGGSALGPQFVSEALAPDNPPLKIRFIDNTDPAGIDHQIAQLGPELASTLVIVISKSGGTPETRNGLLEIQKAFREAGLDFSKQGVAITQENSLLDNTARIEGWLARFPMFDWVGGRTSEMSAVGLLPAALQAFISFFLLQGIDIKEILVGASMMDEANRTTVVKDNPAALLALCWSWASGGIGSKDMVVLPYKDSLLLFSRYLQQLVMESLGKEFDLDGNRVNQGLTVYGNKGSTDQHAYIQQLREGVHNFFVTFIEVLHDRPPGHDWELEPGVTCGDYLFGMLQGTRSALYANDRESITVTVQEVTPRSVGALIALYERAVGIYACLININAYHQPGVEAGKKAAGEVLALQKRILAVLNEASCKEPIEPLSLEEIAERCHVPEQIEMIYKIVAHLAANNRALIAEGSCGSPRSIKVFLGECNVDELYA</sequence>
<dbReference type="STRING" id="52838.A0A4S8IV28"/>
<dbReference type="NCBIfam" id="NF010696">
    <property type="entry name" value="PRK14096.1"/>
    <property type="match status" value="1"/>
</dbReference>
<keyword evidence="11" id="KW-1185">Reference proteome</keyword>
<evidence type="ECO:0000313" key="11">
    <source>
        <dbReference type="Proteomes" id="UP000317650"/>
    </source>
</evidence>
<dbReference type="InterPro" id="IPR001672">
    <property type="entry name" value="G6P_Isomerase"/>
</dbReference>
<evidence type="ECO:0000256" key="6">
    <source>
        <dbReference type="ARBA" id="ARBA00023235"/>
    </source>
</evidence>
<dbReference type="SUPFAM" id="SSF53697">
    <property type="entry name" value="SIS domain"/>
    <property type="match status" value="1"/>
</dbReference>
<evidence type="ECO:0000256" key="2">
    <source>
        <dbReference type="ARBA" id="ARBA00006604"/>
    </source>
</evidence>
<dbReference type="InterPro" id="IPR035476">
    <property type="entry name" value="SIS_PGI_1"/>
</dbReference>
<reference evidence="10 11" key="1">
    <citation type="journal article" date="2019" name="Nat. Plants">
        <title>Genome sequencing of Musa balbisiana reveals subgenome evolution and function divergence in polyploid bananas.</title>
        <authorList>
            <person name="Yao X."/>
        </authorList>
    </citation>
    <scope>NUCLEOTIDE SEQUENCE [LARGE SCALE GENOMIC DNA]</scope>
    <source>
        <strain evidence="11">cv. DH-PKW</strain>
        <tissue evidence="10">Leaves</tissue>
    </source>
</reference>
<comment type="catalytic activity">
    <reaction evidence="7 8">
        <text>alpha-D-glucose 6-phosphate = beta-D-fructose 6-phosphate</text>
        <dbReference type="Rhea" id="RHEA:11816"/>
        <dbReference type="ChEBI" id="CHEBI:57634"/>
        <dbReference type="ChEBI" id="CHEBI:58225"/>
        <dbReference type="EC" id="5.3.1.9"/>
    </reaction>
</comment>
<dbReference type="PROSITE" id="PS00174">
    <property type="entry name" value="P_GLUCOSE_ISOMERASE_2"/>
    <property type="match status" value="1"/>
</dbReference>
<evidence type="ECO:0000256" key="9">
    <source>
        <dbReference type="SAM" id="MobiDB-lite"/>
    </source>
</evidence>
<evidence type="ECO:0000256" key="4">
    <source>
        <dbReference type="ARBA" id="ARBA00022432"/>
    </source>
</evidence>
<organism evidence="10 11">
    <name type="scientific">Musa balbisiana</name>
    <name type="common">Banana</name>
    <dbReference type="NCBI Taxonomy" id="52838"/>
    <lineage>
        <taxon>Eukaryota</taxon>
        <taxon>Viridiplantae</taxon>
        <taxon>Streptophyta</taxon>
        <taxon>Embryophyta</taxon>
        <taxon>Tracheophyta</taxon>
        <taxon>Spermatophyta</taxon>
        <taxon>Magnoliopsida</taxon>
        <taxon>Liliopsida</taxon>
        <taxon>Zingiberales</taxon>
        <taxon>Musaceae</taxon>
        <taxon>Musa</taxon>
    </lineage>
</organism>
<dbReference type="PRINTS" id="PR00662">
    <property type="entry name" value="G6PISOMERASE"/>
</dbReference>
<evidence type="ECO:0000256" key="7">
    <source>
        <dbReference type="ARBA" id="ARBA00029321"/>
    </source>
</evidence>
<keyword evidence="4 8" id="KW-0312">Gluconeogenesis</keyword>
<dbReference type="GO" id="GO:0006096">
    <property type="term" value="P:glycolytic process"/>
    <property type="evidence" value="ECO:0007669"/>
    <property type="project" value="UniProtKB-UniPathway"/>
</dbReference>
<dbReference type="PANTHER" id="PTHR11469:SF1">
    <property type="entry name" value="GLUCOSE-6-PHOSPHATE ISOMERASE"/>
    <property type="match status" value="1"/>
</dbReference>
<feature type="compositionally biased region" description="Low complexity" evidence="9">
    <location>
        <begin position="45"/>
        <end position="54"/>
    </location>
</feature>
<proteinExistence type="inferred from homology"/>
<evidence type="ECO:0000313" key="10">
    <source>
        <dbReference type="EMBL" id="THU52633.1"/>
    </source>
</evidence>
<keyword evidence="6 8" id="KW-0413">Isomerase</keyword>
<feature type="region of interest" description="Disordered" evidence="9">
    <location>
        <begin position="36"/>
        <end position="55"/>
    </location>
</feature>
<accession>A0A4S8IV28</accession>
<dbReference type="Proteomes" id="UP000317650">
    <property type="component" value="Chromosome 10"/>
</dbReference>
<evidence type="ECO:0000256" key="5">
    <source>
        <dbReference type="ARBA" id="ARBA00023152"/>
    </source>
</evidence>
<dbReference type="CDD" id="cd05015">
    <property type="entry name" value="SIS_PGI_1"/>
    <property type="match status" value="1"/>
</dbReference>
<comment type="caution">
    <text evidence="10">The sequence shown here is derived from an EMBL/GenBank/DDBJ whole genome shotgun (WGS) entry which is preliminary data.</text>
</comment>
<dbReference type="AlphaFoldDB" id="A0A4S8IV28"/>
<dbReference type="Gene3D" id="3.40.50.10490">
    <property type="entry name" value="Glucose-6-phosphate isomerase like protein, domain 1"/>
    <property type="match status" value="2"/>
</dbReference>
<comment type="similarity">
    <text evidence="2 8">Belongs to the GPI family.</text>
</comment>
<dbReference type="GO" id="GO:0051156">
    <property type="term" value="P:glucose 6-phosphate metabolic process"/>
    <property type="evidence" value="ECO:0007669"/>
    <property type="project" value="TreeGrafter"/>
</dbReference>
<dbReference type="InterPro" id="IPR035482">
    <property type="entry name" value="SIS_PGI_2"/>
</dbReference>
<dbReference type="InterPro" id="IPR018189">
    <property type="entry name" value="Phosphoglucose_isomerase_CS"/>
</dbReference>
<dbReference type="FunFam" id="3.40.50.10490:FF:000023">
    <property type="entry name" value="Glucose-6-phosphate isomerase"/>
    <property type="match status" value="1"/>
</dbReference>